<dbReference type="GO" id="GO:0016020">
    <property type="term" value="C:membrane"/>
    <property type="evidence" value="ECO:0007669"/>
    <property type="project" value="InterPro"/>
</dbReference>
<keyword evidence="2" id="KW-0813">Transport</keyword>
<evidence type="ECO:0000313" key="6">
    <source>
        <dbReference type="EMBL" id="EGV17457.1"/>
    </source>
</evidence>
<keyword evidence="7" id="KW-1185">Reference proteome</keyword>
<reference evidence="6 7" key="1">
    <citation type="submission" date="2011-06" db="EMBL/GenBank/DDBJ databases">
        <title>The draft genome of Thiocapsa marina 5811.</title>
        <authorList>
            <consortium name="US DOE Joint Genome Institute (JGI-PGF)"/>
            <person name="Lucas S."/>
            <person name="Han J."/>
            <person name="Cheng J.-F."/>
            <person name="Goodwin L."/>
            <person name="Pitluck S."/>
            <person name="Peters L."/>
            <person name="Land M.L."/>
            <person name="Hauser L."/>
            <person name="Vogl K."/>
            <person name="Liu Z."/>
            <person name="Imhoff J."/>
            <person name="Thiel V."/>
            <person name="Frigaard N.-U."/>
            <person name="Bryant D."/>
            <person name="Woyke T.J."/>
        </authorList>
    </citation>
    <scope>NUCLEOTIDE SEQUENCE [LARGE SCALE GENOMIC DNA]</scope>
    <source>
        <strain evidence="6 7">5811</strain>
    </source>
</reference>
<dbReference type="InterPro" id="IPR015860">
    <property type="entry name" value="ABC_transpr_TagH-like"/>
</dbReference>
<name>F9UEY6_9GAMM</name>
<dbReference type="PANTHER" id="PTHR46743">
    <property type="entry name" value="TEICHOIC ACIDS EXPORT ATP-BINDING PROTEIN TAGH"/>
    <property type="match status" value="1"/>
</dbReference>
<dbReference type="OrthoDB" id="9778870at2"/>
<dbReference type="InterPro" id="IPR003439">
    <property type="entry name" value="ABC_transporter-like_ATP-bd"/>
</dbReference>
<proteinExistence type="inferred from homology"/>
<keyword evidence="6" id="KW-0378">Hydrolase</keyword>
<dbReference type="InterPro" id="IPR050683">
    <property type="entry name" value="Bact_Polysacc_Export_ATP-bd"/>
</dbReference>
<gene>
    <name evidence="6" type="ORF">ThimaDRAFT_3489</name>
</gene>
<evidence type="ECO:0000259" key="5">
    <source>
        <dbReference type="PROSITE" id="PS50893"/>
    </source>
</evidence>
<keyword evidence="4" id="KW-0067">ATP-binding</keyword>
<dbReference type="eggNOG" id="COG1134">
    <property type="taxonomic scope" value="Bacteria"/>
</dbReference>
<comment type="similarity">
    <text evidence="1">Belongs to the ABC transporter superfamily.</text>
</comment>
<dbReference type="PROSITE" id="PS50893">
    <property type="entry name" value="ABC_TRANSPORTER_2"/>
    <property type="match status" value="1"/>
</dbReference>
<dbReference type="GO" id="GO:0005524">
    <property type="term" value="F:ATP binding"/>
    <property type="evidence" value="ECO:0007669"/>
    <property type="project" value="UniProtKB-KW"/>
</dbReference>
<evidence type="ECO:0000256" key="3">
    <source>
        <dbReference type="ARBA" id="ARBA00022741"/>
    </source>
</evidence>
<evidence type="ECO:0000256" key="4">
    <source>
        <dbReference type="ARBA" id="ARBA00022840"/>
    </source>
</evidence>
<evidence type="ECO:0000313" key="7">
    <source>
        <dbReference type="Proteomes" id="UP000005459"/>
    </source>
</evidence>
<dbReference type="Proteomes" id="UP000005459">
    <property type="component" value="Unassembled WGS sequence"/>
</dbReference>
<dbReference type="STRING" id="768671.ThimaDRAFT_3489"/>
<feature type="domain" description="ABC transporter" evidence="5">
    <location>
        <begin position="45"/>
        <end position="266"/>
    </location>
</feature>
<dbReference type="CDD" id="cd03220">
    <property type="entry name" value="ABC_KpsT_Wzt"/>
    <property type="match status" value="1"/>
</dbReference>
<dbReference type="EMBL" id="AFWV01000011">
    <property type="protein sequence ID" value="EGV17457.1"/>
    <property type="molecule type" value="Genomic_DNA"/>
</dbReference>
<dbReference type="SUPFAM" id="SSF52540">
    <property type="entry name" value="P-loop containing nucleoside triphosphate hydrolases"/>
    <property type="match status" value="1"/>
</dbReference>
<organism evidence="6 7">
    <name type="scientific">Thiocapsa marina 5811</name>
    <dbReference type="NCBI Taxonomy" id="768671"/>
    <lineage>
        <taxon>Bacteria</taxon>
        <taxon>Pseudomonadati</taxon>
        <taxon>Pseudomonadota</taxon>
        <taxon>Gammaproteobacteria</taxon>
        <taxon>Chromatiales</taxon>
        <taxon>Chromatiaceae</taxon>
        <taxon>Thiocapsa</taxon>
    </lineage>
</organism>
<dbReference type="Gene3D" id="3.40.50.300">
    <property type="entry name" value="P-loop containing nucleotide triphosphate hydrolases"/>
    <property type="match status" value="1"/>
</dbReference>
<evidence type="ECO:0000256" key="2">
    <source>
        <dbReference type="ARBA" id="ARBA00022448"/>
    </source>
</evidence>
<dbReference type="PATRIC" id="fig|768671.3.peg.3689"/>
<dbReference type="InterPro" id="IPR027417">
    <property type="entry name" value="P-loop_NTPase"/>
</dbReference>
<dbReference type="SMART" id="SM00382">
    <property type="entry name" value="AAA"/>
    <property type="match status" value="1"/>
</dbReference>
<protein>
    <submittedName>
        <fullName evidence="6">Teichoic-acid-transporting ATPase</fullName>
        <ecNumber evidence="6">3.6.3.40</ecNumber>
    </submittedName>
</protein>
<dbReference type="Pfam" id="PF00005">
    <property type="entry name" value="ABC_tran"/>
    <property type="match status" value="1"/>
</dbReference>
<accession>F9UEY6</accession>
<dbReference type="AlphaFoldDB" id="F9UEY6"/>
<dbReference type="PANTHER" id="PTHR46743:SF2">
    <property type="entry name" value="TEICHOIC ACIDS EXPORT ATP-BINDING PROTEIN TAGH"/>
    <property type="match status" value="1"/>
</dbReference>
<evidence type="ECO:0000256" key="1">
    <source>
        <dbReference type="ARBA" id="ARBA00005417"/>
    </source>
</evidence>
<dbReference type="GO" id="GO:0140359">
    <property type="term" value="F:ABC-type transporter activity"/>
    <property type="evidence" value="ECO:0007669"/>
    <property type="project" value="InterPro"/>
</dbReference>
<sequence length="402" mass="44139">MPKRAHNNDDVLVRVEGVGKKFCRDLKKSLWYGVKDIAAELLPGEREIERHATLRRGEFWAVDDVSFELRRGECLGLIGRNGAGKTTLLKMLNGLIKPDKGRIEMRGRVGALIALGAGFNPILTGRENIYVNGSVLGLTKREIDGKLEQIVEFSGIPEFIDAPVQSYSSGMTVRLGFAVASTLSPDVLILDEILSVGDSAFQLKCLNRLGELMLTGTASIMVTHQLHNIERHSNSAVVLVDGCVAFSGLTHAAIDFYHRQTGPDGFPGEFVYPSNSLFRIKHVVKQHPPRAGGSSSLTVAYDAERPVGRCHISYVFKVSGVEIFRSTTKTLGDSPFNLDRNGTFDIVFPAGLKALPSSSISFSLWDEDFSQVFVWVKDMPLSTQNNDRSPRIVVRSGYQNGA</sequence>
<keyword evidence="3" id="KW-0547">Nucleotide-binding</keyword>
<dbReference type="EC" id="3.6.3.40" evidence="6"/>
<dbReference type="InterPro" id="IPR003593">
    <property type="entry name" value="AAA+_ATPase"/>
</dbReference>
<dbReference type="RefSeq" id="WP_007194361.1">
    <property type="nucleotide sequence ID" value="NZ_AFWV01000011.1"/>
</dbReference>
<dbReference type="GO" id="GO:0016887">
    <property type="term" value="F:ATP hydrolysis activity"/>
    <property type="evidence" value="ECO:0007669"/>
    <property type="project" value="InterPro"/>
</dbReference>